<dbReference type="EMBL" id="CP001160">
    <property type="protein sequence ID" value="ACI64645.1"/>
    <property type="molecule type" value="Genomic_DNA"/>
</dbReference>
<dbReference type="Proteomes" id="UP000001449">
    <property type="component" value="Chromosome 7"/>
</dbReference>
<dbReference type="GeneID" id="7450701"/>
<dbReference type="GO" id="GO:0005634">
    <property type="term" value="C:nucleus"/>
    <property type="evidence" value="ECO:0007669"/>
    <property type="project" value="UniProtKB-SubCell"/>
</dbReference>
<feature type="compositionally biased region" description="Basic and acidic residues" evidence="4">
    <location>
        <begin position="366"/>
        <end position="384"/>
    </location>
</feature>
<dbReference type="GO" id="GO:0006355">
    <property type="term" value="P:regulation of DNA-templated transcription"/>
    <property type="evidence" value="ECO:0007669"/>
    <property type="project" value="InterPro"/>
</dbReference>
<evidence type="ECO:0000256" key="4">
    <source>
        <dbReference type="SAM" id="MobiDB-lite"/>
    </source>
</evidence>
<dbReference type="InterPro" id="IPR003822">
    <property type="entry name" value="PAH"/>
</dbReference>
<dbReference type="STRING" id="35128.B5YNK1"/>
<dbReference type="PaxDb" id="35128-Thaps7180"/>
<reference evidence="5 6" key="2">
    <citation type="journal article" date="2008" name="Nature">
        <title>The Phaeodactylum genome reveals the evolutionary history of diatom genomes.</title>
        <authorList>
            <person name="Bowler C."/>
            <person name="Allen A.E."/>
            <person name="Badger J.H."/>
            <person name="Grimwood J."/>
            <person name="Jabbari K."/>
            <person name="Kuo A."/>
            <person name="Maheswari U."/>
            <person name="Martens C."/>
            <person name="Maumus F."/>
            <person name="Otillar R.P."/>
            <person name="Rayko E."/>
            <person name="Salamov A."/>
            <person name="Vandepoele K."/>
            <person name="Beszteri B."/>
            <person name="Gruber A."/>
            <person name="Heijde M."/>
            <person name="Katinka M."/>
            <person name="Mock T."/>
            <person name="Valentin K."/>
            <person name="Verret F."/>
            <person name="Berges J.A."/>
            <person name="Brownlee C."/>
            <person name="Cadoret J.P."/>
            <person name="Chiovitti A."/>
            <person name="Choi C.J."/>
            <person name="Coesel S."/>
            <person name="De Martino A."/>
            <person name="Detter J.C."/>
            <person name="Durkin C."/>
            <person name="Falciatore A."/>
            <person name="Fournet J."/>
            <person name="Haruta M."/>
            <person name="Huysman M.J."/>
            <person name="Jenkins B.D."/>
            <person name="Jiroutova K."/>
            <person name="Jorgensen R.E."/>
            <person name="Joubert Y."/>
            <person name="Kaplan A."/>
            <person name="Kroger N."/>
            <person name="Kroth P.G."/>
            <person name="La Roche J."/>
            <person name="Lindquist E."/>
            <person name="Lommer M."/>
            <person name="Martin-Jezequel V."/>
            <person name="Lopez P.J."/>
            <person name="Lucas S."/>
            <person name="Mangogna M."/>
            <person name="McGinnis K."/>
            <person name="Medlin L.K."/>
            <person name="Montsant A."/>
            <person name="Oudot-Le Secq M.P."/>
            <person name="Napoli C."/>
            <person name="Obornik M."/>
            <person name="Parker M.S."/>
            <person name="Petit J.L."/>
            <person name="Porcel B.M."/>
            <person name="Poulsen N."/>
            <person name="Robison M."/>
            <person name="Rychlewski L."/>
            <person name="Rynearson T.A."/>
            <person name="Schmutz J."/>
            <person name="Shapiro H."/>
            <person name="Siaut M."/>
            <person name="Stanley M."/>
            <person name="Sussman M.R."/>
            <person name="Taylor A.R."/>
            <person name="Vardi A."/>
            <person name="von Dassow P."/>
            <person name="Vyverman W."/>
            <person name="Willis A."/>
            <person name="Wyrwicz L.S."/>
            <person name="Rokhsar D.S."/>
            <person name="Weissenbach J."/>
            <person name="Armbrust E.V."/>
            <person name="Green B.R."/>
            <person name="Van de Peer Y."/>
            <person name="Grigoriev I.V."/>
        </authorList>
    </citation>
    <scope>NUCLEOTIDE SEQUENCE [LARGE SCALE GENOMIC DNA]</scope>
    <source>
        <strain evidence="5 6">CCMP1335</strain>
    </source>
</reference>
<dbReference type="InterPro" id="IPR036600">
    <property type="entry name" value="PAH_sf"/>
</dbReference>
<keyword evidence="2 3" id="KW-0539">Nucleus</keyword>
<feature type="region of interest" description="Disordered" evidence="4">
    <location>
        <begin position="56"/>
        <end position="104"/>
    </location>
</feature>
<evidence type="ECO:0000256" key="3">
    <source>
        <dbReference type="PROSITE-ProRule" id="PRU00810"/>
    </source>
</evidence>
<gene>
    <name evidence="5" type="ORF">THAPS_7180</name>
</gene>
<evidence type="ECO:0000313" key="5">
    <source>
        <dbReference type="EMBL" id="ACI64645.1"/>
    </source>
</evidence>
<proteinExistence type="predicted"/>
<feature type="region of interest" description="Disordered" evidence="4">
    <location>
        <begin position="258"/>
        <end position="277"/>
    </location>
</feature>
<feature type="region of interest" description="Disordered" evidence="4">
    <location>
        <begin position="614"/>
        <end position="634"/>
    </location>
</feature>
<dbReference type="AlphaFoldDB" id="B5YNK1"/>
<dbReference type="HOGENOM" id="CLU_295038_0_0_1"/>
<dbReference type="RefSeq" id="XP_002295928.1">
    <property type="nucleotide sequence ID" value="XM_002295892.1"/>
</dbReference>
<dbReference type="OMA" id="ASIFGWY"/>
<sequence>MVKTRRRHKLDVLDKIDVISLVDTDESGSEASAPSPKQIHDVGDIEDMKRLALMDDGGVEPMSNRGDGPTALHQKKHATANKSTGSRDAISGKTAERPPPVNSSYCVQPDGVVSSINAQSCVPLFDENDYRDLHQRYLTPRVREKAQLPGGMTLRRQCRSRIIDQKTPGYRKLRHRVDALLKKNNHPDVYRLLCQLRDFELDPRKVPEIFREEKTGNDDNDDDDGFLEYVDLTNDNEDRFIDVDECITDLLLVNVKSKSGQTNSKRPDRIGSGESNTVEHMKNQLQGVYRVENCGVIAIEKFLDALIMNVAKESVTSDATGVPDVAGSGEVIVQRKMEPSASEAMEAGFDTLLLALLNKEVPPLSKAKDSKARSQTEDGTSERRTSRRLWIATKTDALKYLDKVKERFVSCPAIFIKFSELILSFQQGRDIGEVADDVSALLAGHDDLREEFSHWLPAGVQVAKKVVSNKSMPKRVMRELKVDPSSSSSVAAAKQPRPRFSGLDFGFSSIQSDILCLQNACGGIVVGNWNRLQQTRGASSSEGYTYTSVFASYQIPMQTLQSVQRNSISFQPTIAQQLPKAKGSNIEVQNGCVIPSRRTVLPPRKPSQISLADEWRQQNRKRRKKEWTPNGHLTGRWKAPKWANGISDNSPVKYATCRRSLLPQLESLVDEFVSLATKTDAVAQVSTRKVLCNEVIRANQQKKSPVSLREIVCPLYVTPDLITLFNAHQALGRLLPKSDLESFDVLNIARRYYDHWRPPQTRVILLAESHAFTETERALKGPGLDRSLLERYTGPREHLRLVYSLTYGEKEALSCPDDDANKGTPQFWTLFAACSRGVEFVPDIDDTKQNGRFTSKFALDLLKGGRLSVEDRLEAKLRVLEDMKRRGIWLLDASIFGWYISQPQQYARSSVSNEIHRVAKQRPPKDLKSPSLVLSWELFTKHLIRDVANDGYLKLLIPIGKEVDQSITRERIEDAVKSPFVDSKSHARVEDTFPAPNAWIPGGYGPFYEKLAALVNEAAPVVKSEPE</sequence>
<dbReference type="eggNOG" id="ENOG502RX62">
    <property type="taxonomic scope" value="Eukaryota"/>
</dbReference>
<reference evidence="5 6" key="1">
    <citation type="journal article" date="2004" name="Science">
        <title>The genome of the diatom Thalassiosira pseudonana: ecology, evolution, and metabolism.</title>
        <authorList>
            <person name="Armbrust E.V."/>
            <person name="Berges J.A."/>
            <person name="Bowler C."/>
            <person name="Green B.R."/>
            <person name="Martinez D."/>
            <person name="Putnam N.H."/>
            <person name="Zhou S."/>
            <person name="Allen A.E."/>
            <person name="Apt K.E."/>
            <person name="Bechner M."/>
            <person name="Brzezinski M.A."/>
            <person name="Chaal B.K."/>
            <person name="Chiovitti A."/>
            <person name="Davis A.K."/>
            <person name="Demarest M.S."/>
            <person name="Detter J.C."/>
            <person name="Glavina T."/>
            <person name="Goodstein D."/>
            <person name="Hadi M.Z."/>
            <person name="Hellsten U."/>
            <person name="Hildebrand M."/>
            <person name="Jenkins B.D."/>
            <person name="Jurka J."/>
            <person name="Kapitonov V.V."/>
            <person name="Kroger N."/>
            <person name="Lau W.W."/>
            <person name="Lane T.W."/>
            <person name="Larimer F.W."/>
            <person name="Lippmeier J.C."/>
            <person name="Lucas S."/>
            <person name="Medina M."/>
            <person name="Montsant A."/>
            <person name="Obornik M."/>
            <person name="Parker M.S."/>
            <person name="Palenik B."/>
            <person name="Pazour G.J."/>
            <person name="Richardson P.M."/>
            <person name="Rynearson T.A."/>
            <person name="Saito M.A."/>
            <person name="Schwartz D.C."/>
            <person name="Thamatrakoln K."/>
            <person name="Valentin K."/>
            <person name="Vardi A."/>
            <person name="Wilkerson F.P."/>
            <person name="Rokhsar D.S."/>
        </authorList>
    </citation>
    <scope>NUCLEOTIDE SEQUENCE [LARGE SCALE GENOMIC DNA]</scope>
    <source>
        <strain evidence="5 6">CCMP1335</strain>
    </source>
</reference>
<dbReference type="InParanoid" id="B5YNK1"/>
<organism evidence="5 6">
    <name type="scientific">Thalassiosira pseudonana</name>
    <name type="common">Marine diatom</name>
    <name type="synonym">Cyclotella nana</name>
    <dbReference type="NCBI Taxonomy" id="35128"/>
    <lineage>
        <taxon>Eukaryota</taxon>
        <taxon>Sar</taxon>
        <taxon>Stramenopiles</taxon>
        <taxon>Ochrophyta</taxon>
        <taxon>Bacillariophyta</taxon>
        <taxon>Coscinodiscophyceae</taxon>
        <taxon>Thalassiosirophycidae</taxon>
        <taxon>Thalassiosirales</taxon>
        <taxon>Thalassiosiraceae</taxon>
        <taxon>Thalassiosira</taxon>
    </lineage>
</organism>
<dbReference type="Gene3D" id="1.20.1160.11">
    <property type="entry name" value="Paired amphipathic helix"/>
    <property type="match status" value="1"/>
</dbReference>
<evidence type="ECO:0000256" key="2">
    <source>
        <dbReference type="ARBA" id="ARBA00023242"/>
    </source>
</evidence>
<protein>
    <submittedName>
        <fullName evidence="5">Uncharacterized protein</fullName>
    </submittedName>
</protein>
<comment type="subcellular location">
    <subcellularLocation>
        <location evidence="1 3">Nucleus</location>
    </subcellularLocation>
</comment>
<dbReference type="SUPFAM" id="SSF47762">
    <property type="entry name" value="PAH2 domain"/>
    <property type="match status" value="1"/>
</dbReference>
<keyword evidence="6" id="KW-1185">Reference proteome</keyword>
<accession>B5YNK1</accession>
<dbReference type="PROSITE" id="PS51477">
    <property type="entry name" value="PAH"/>
    <property type="match status" value="1"/>
</dbReference>
<feature type="compositionally biased region" description="Basic and acidic residues" evidence="4">
    <location>
        <begin position="265"/>
        <end position="277"/>
    </location>
</feature>
<evidence type="ECO:0000313" key="6">
    <source>
        <dbReference type="Proteomes" id="UP000001449"/>
    </source>
</evidence>
<evidence type="ECO:0000256" key="1">
    <source>
        <dbReference type="ARBA" id="ARBA00004123"/>
    </source>
</evidence>
<dbReference type="KEGG" id="tps:THAPS_7180"/>
<feature type="region of interest" description="Disordered" evidence="4">
    <location>
        <begin position="365"/>
        <end position="385"/>
    </location>
</feature>
<name>B5YNK1_THAPS</name>